<dbReference type="OrthoDB" id="3498215at2759"/>
<feature type="region of interest" description="Disordered" evidence="1">
    <location>
        <begin position="1"/>
        <end position="74"/>
    </location>
</feature>
<reference evidence="2 3" key="1">
    <citation type="submission" date="2015-07" db="EMBL/GenBank/DDBJ databases">
        <title>The genome of the fungus Escovopsis weberi, a specialized disease agent of ant agriculture.</title>
        <authorList>
            <person name="de Man T.J."/>
            <person name="Stajich J.E."/>
            <person name="Kubicek C.P."/>
            <person name="Chenthamara K."/>
            <person name="Atanasova L."/>
            <person name="Druzhinina I.S."/>
            <person name="Birnbaum S."/>
            <person name="Barribeau S.M."/>
            <person name="Teiling C."/>
            <person name="Suen G."/>
            <person name="Currie C."/>
            <person name="Gerardo N.M."/>
        </authorList>
    </citation>
    <scope>NUCLEOTIDE SEQUENCE [LARGE SCALE GENOMIC DNA]</scope>
</reference>
<feature type="compositionally biased region" description="Low complexity" evidence="1">
    <location>
        <begin position="245"/>
        <end position="259"/>
    </location>
</feature>
<name>A0A0M8MU30_ESCWE</name>
<keyword evidence="3" id="KW-1185">Reference proteome</keyword>
<dbReference type="Proteomes" id="UP000053831">
    <property type="component" value="Unassembled WGS sequence"/>
</dbReference>
<feature type="compositionally biased region" description="Low complexity" evidence="1">
    <location>
        <begin position="59"/>
        <end position="74"/>
    </location>
</feature>
<evidence type="ECO:0000313" key="3">
    <source>
        <dbReference type="Proteomes" id="UP000053831"/>
    </source>
</evidence>
<dbReference type="STRING" id="150374.A0A0M8MU30"/>
<evidence type="ECO:0000256" key="1">
    <source>
        <dbReference type="SAM" id="MobiDB-lite"/>
    </source>
</evidence>
<evidence type="ECO:0000313" key="2">
    <source>
        <dbReference type="EMBL" id="KOS16797.1"/>
    </source>
</evidence>
<sequence>MNASDCPGSIGFGNDENTNHSHHNPDSDLSHPSQPVSTPPSHEQQQQQQHPIYHSNHLSQSQSQSQAQAQAHSQSQSKASGIPCTCLSSLYFALNSLVQLPTHIPSAIRTARHASRMAYQVINCPECYDVTIVDPSKQPPIQCFQNLMCLGSLVPAACNAYVSILKMVDAETDLAKAEKRKLWFSLDELGGSWIAALLPCHADFLHKCNDKFIPPDVWRTAIRRILRLDVHGAEGGAFAASSMATPQSQSSTLSPCSPSDAGAAGEVEAQQPLKGVITLLDEKNRRRHAQIDRLITTGRMPENSPYLSFPGGHKVVAPEARNCSHVLETARLALSSLSIA</sequence>
<feature type="compositionally biased region" description="Basic and acidic residues" evidence="1">
    <location>
        <begin position="17"/>
        <end position="29"/>
    </location>
</feature>
<gene>
    <name evidence="2" type="ORF">ESCO_004790</name>
</gene>
<comment type="caution">
    <text evidence="2">The sequence shown here is derived from an EMBL/GenBank/DDBJ whole genome shotgun (WGS) entry which is preliminary data.</text>
</comment>
<dbReference type="EMBL" id="LGSR01000029">
    <property type="protein sequence ID" value="KOS16797.1"/>
    <property type="molecule type" value="Genomic_DNA"/>
</dbReference>
<feature type="region of interest" description="Disordered" evidence="1">
    <location>
        <begin position="241"/>
        <end position="267"/>
    </location>
</feature>
<protein>
    <submittedName>
        <fullName evidence="2">Uncharacterized protein</fullName>
    </submittedName>
</protein>
<accession>A0A0M8MU30</accession>
<proteinExistence type="predicted"/>
<dbReference type="AlphaFoldDB" id="A0A0M8MU30"/>
<feature type="compositionally biased region" description="Polar residues" evidence="1">
    <location>
        <begin position="30"/>
        <end position="43"/>
    </location>
</feature>
<organism evidence="2 3">
    <name type="scientific">Escovopsis weberi</name>
    <dbReference type="NCBI Taxonomy" id="150374"/>
    <lineage>
        <taxon>Eukaryota</taxon>
        <taxon>Fungi</taxon>
        <taxon>Dikarya</taxon>
        <taxon>Ascomycota</taxon>
        <taxon>Pezizomycotina</taxon>
        <taxon>Sordariomycetes</taxon>
        <taxon>Hypocreomycetidae</taxon>
        <taxon>Hypocreales</taxon>
        <taxon>Hypocreaceae</taxon>
        <taxon>Escovopsis</taxon>
    </lineage>
</organism>